<organism evidence="2 3">
    <name type="scientific">Rufibacter quisquiliarum</name>
    <dbReference type="NCBI Taxonomy" id="1549639"/>
    <lineage>
        <taxon>Bacteria</taxon>
        <taxon>Pseudomonadati</taxon>
        <taxon>Bacteroidota</taxon>
        <taxon>Cytophagia</taxon>
        <taxon>Cytophagales</taxon>
        <taxon>Hymenobacteraceae</taxon>
        <taxon>Rufibacter</taxon>
    </lineage>
</organism>
<comment type="caution">
    <text evidence="2">The sequence shown here is derived from an EMBL/GenBank/DDBJ whole genome shotgun (WGS) entry which is preliminary data.</text>
</comment>
<dbReference type="Proteomes" id="UP000563094">
    <property type="component" value="Unassembled WGS sequence"/>
</dbReference>
<dbReference type="PROSITE" id="PS50878">
    <property type="entry name" value="RT_POL"/>
    <property type="match status" value="1"/>
</dbReference>
<evidence type="ECO:0000313" key="2">
    <source>
        <dbReference type="EMBL" id="MBA9077966.1"/>
    </source>
</evidence>
<dbReference type="InterPro" id="IPR000477">
    <property type="entry name" value="RT_dom"/>
</dbReference>
<evidence type="ECO:0000313" key="3">
    <source>
        <dbReference type="Proteomes" id="UP000563094"/>
    </source>
</evidence>
<protein>
    <recommendedName>
        <fullName evidence="1">Reverse transcriptase domain-containing protein</fullName>
    </recommendedName>
</protein>
<reference evidence="2 3" key="1">
    <citation type="submission" date="2020-08" db="EMBL/GenBank/DDBJ databases">
        <title>Genomic Encyclopedia of Type Strains, Phase IV (KMG-IV): sequencing the most valuable type-strain genomes for metagenomic binning, comparative biology and taxonomic classification.</title>
        <authorList>
            <person name="Goeker M."/>
        </authorList>
    </citation>
    <scope>NUCLEOTIDE SEQUENCE [LARGE SCALE GENOMIC DNA]</scope>
    <source>
        <strain evidence="2 3">DSM 29854</strain>
    </source>
</reference>
<dbReference type="AlphaFoldDB" id="A0A839GT32"/>
<accession>A0A839GT32</accession>
<evidence type="ECO:0000259" key="1">
    <source>
        <dbReference type="PROSITE" id="PS50878"/>
    </source>
</evidence>
<dbReference type="RefSeq" id="WP_182513338.1">
    <property type="nucleotide sequence ID" value="NZ_JACJIQ010000010.1"/>
</dbReference>
<dbReference type="CDD" id="cd01646">
    <property type="entry name" value="RT_Bac_retron_I"/>
    <property type="match status" value="1"/>
</dbReference>
<keyword evidence="3" id="KW-1185">Reference proteome</keyword>
<sequence length="684" mass="81645">MNGIKNFNLSHFLKLEHFKKGYELLKLQIDEKHDYNFRCIDLEIYRNEKYLDGFDVELYYNKYIKKDLLYNYLDLFYNKEYTIPKGNYGVRNFHFTSFHLQVLYYSLGFYIQELLEPTLAKYKTLQKFRQNFNTYYGGNIDFNKPERSEIKYQKDYKKFTLGINKYIEDSTDNFSNQKVIAIKLDIQDFYSTINHDLLINKIEKYALPSEVVRLNFDTHTHDTIKKLLNFILNKEYGLPLSNQNLISNFISYIYLLELDNFIKDINFKNNLNLSYFRYVDDFIILYKKDSKCSNEEIGDQIQEIGHKISDHLMLDLQLKINPLKSKHFIIENKPTAAEFLKIRKFISFSSKEFKKDPQKPKEKLEEIIEVIEELKAEYRSTGPLNKKQERDDILKECFITAVKKYINSKDAITKLDEAFKDWNPILTLYSIKSLLFLSTHSKEGKSLLKKYLIKNFESKIPQSQFLYLLEKYLIYDNTDQDIINKIDNKKDESSPYYTLIRRMIFPVPDFKDKTMWFSDTSLLEHDTLMQQIIKIVFAEKRNDFTLALNHLLNCFQHYCYLKDDSPNKASHKKYNRENVINCLESKLLHEDVQFIMAFYDRRNKNTISHIGDDNMENWIIKSIEYDQYKHKMQKLLEKLFPEENSVVHNNTKADVLPFAAESLVKIESTDTLEKTNTIKELGDK</sequence>
<gene>
    <name evidence="2" type="ORF">FHS90_002689</name>
</gene>
<feature type="domain" description="Reverse transcriptase" evidence="1">
    <location>
        <begin position="64"/>
        <end position="344"/>
    </location>
</feature>
<proteinExistence type="predicted"/>
<dbReference type="EMBL" id="JACJIQ010000010">
    <property type="protein sequence ID" value="MBA9077966.1"/>
    <property type="molecule type" value="Genomic_DNA"/>
</dbReference>
<name>A0A839GT32_9BACT</name>